<evidence type="ECO:0000313" key="3">
    <source>
        <dbReference type="Proteomes" id="UP000823775"/>
    </source>
</evidence>
<keyword evidence="1" id="KW-0812">Transmembrane</keyword>
<proteinExistence type="predicted"/>
<feature type="non-terminal residue" evidence="2">
    <location>
        <position position="67"/>
    </location>
</feature>
<organism evidence="2 3">
    <name type="scientific">Datura stramonium</name>
    <name type="common">Jimsonweed</name>
    <name type="synonym">Common thornapple</name>
    <dbReference type="NCBI Taxonomy" id="4076"/>
    <lineage>
        <taxon>Eukaryota</taxon>
        <taxon>Viridiplantae</taxon>
        <taxon>Streptophyta</taxon>
        <taxon>Embryophyta</taxon>
        <taxon>Tracheophyta</taxon>
        <taxon>Spermatophyta</taxon>
        <taxon>Magnoliopsida</taxon>
        <taxon>eudicotyledons</taxon>
        <taxon>Gunneridae</taxon>
        <taxon>Pentapetalae</taxon>
        <taxon>asterids</taxon>
        <taxon>lamiids</taxon>
        <taxon>Solanales</taxon>
        <taxon>Solanaceae</taxon>
        <taxon>Solanoideae</taxon>
        <taxon>Datureae</taxon>
        <taxon>Datura</taxon>
    </lineage>
</organism>
<evidence type="ECO:0000256" key="1">
    <source>
        <dbReference type="SAM" id="Phobius"/>
    </source>
</evidence>
<keyword evidence="1" id="KW-0472">Membrane</keyword>
<keyword evidence="3" id="KW-1185">Reference proteome</keyword>
<comment type="caution">
    <text evidence="2">The sequence shown here is derived from an EMBL/GenBank/DDBJ whole genome shotgun (WGS) entry which is preliminary data.</text>
</comment>
<feature type="transmembrane region" description="Helical" evidence="1">
    <location>
        <begin position="34"/>
        <end position="57"/>
    </location>
</feature>
<dbReference type="Proteomes" id="UP000823775">
    <property type="component" value="Unassembled WGS sequence"/>
</dbReference>
<reference evidence="2 3" key="1">
    <citation type="journal article" date="2021" name="BMC Genomics">
        <title>Datura genome reveals duplications of psychoactive alkaloid biosynthetic genes and high mutation rate following tissue culture.</title>
        <authorList>
            <person name="Rajewski A."/>
            <person name="Carter-House D."/>
            <person name="Stajich J."/>
            <person name="Litt A."/>
        </authorList>
    </citation>
    <scope>NUCLEOTIDE SEQUENCE [LARGE SCALE GENOMIC DNA]</scope>
    <source>
        <strain evidence="2">AR-01</strain>
    </source>
</reference>
<protein>
    <submittedName>
        <fullName evidence="2">Uncharacterized protein</fullName>
    </submittedName>
</protein>
<name>A0ABS8Y5S2_DATST</name>
<accession>A0ABS8Y5S2</accession>
<gene>
    <name evidence="2" type="ORF">HAX54_034138</name>
</gene>
<dbReference type="EMBL" id="JACEIK010043903">
    <property type="protein sequence ID" value="MCE5167028.1"/>
    <property type="molecule type" value="Genomic_DNA"/>
</dbReference>
<sequence>MVAPGERDIYDSHLSGQQATGNIERRVVSAGCCVFWLVFLMELVWWCFGGCGGLSVVSLNMRGREER</sequence>
<evidence type="ECO:0000313" key="2">
    <source>
        <dbReference type="EMBL" id="MCE5167028.1"/>
    </source>
</evidence>
<keyword evidence="1" id="KW-1133">Transmembrane helix</keyword>